<evidence type="ECO:0000256" key="4">
    <source>
        <dbReference type="ARBA" id="ARBA00047942"/>
    </source>
</evidence>
<dbReference type="AlphaFoldDB" id="A0A6H9GBY9"/>
<evidence type="ECO:0000313" key="10">
    <source>
        <dbReference type="EMBL" id="GCL45300.1"/>
    </source>
</evidence>
<dbReference type="GO" id="GO:0003676">
    <property type="term" value="F:nucleic acid binding"/>
    <property type="evidence" value="ECO:0007669"/>
    <property type="project" value="InterPro"/>
</dbReference>
<sequence>MPLSWNEIKNRAIAFQKEWQGETSEKAESQSFWNDFFHVFGISQRRVASFAQPIKKADNKQGFIDLLWKGTILVEHKSKGKDLEKATQQAKDYFPNLKEHELPRYILVSDFQRFKLYDLDSGNQWEFQLSNFVDNVHLFDFIAGYEKRVYKDEDSVNIQAAELMGKLHDCLKEIGYMGHDLEVYLVRLLFCLFADDTGIFNQGIFWEYIDLHTKEDGSDLAMHIASVFQVLNTPEEKRLKNLDENLTQFPYINGKLFEESLPLAAFDSKMRVMLLEACAFDWGKISPAIFGSMFQAVMNPKERRNLGAHYTSEKNIQKVIKPLFLDDLHREFEKIKGHRNKLLEFHKKIANLYFLDPACGCGNFLIITYRELRDLEILVLQELDKTGQLVTDISAIIQVDVNQFAGIEYDEFAVRVAEVAMGLIDHQMNIKVSNTFGQYFVRLPLKKAAKIVNGNALRIDWEELISKEKLNFILGNPPFVGKQLQNADQKADMNHVLGDIKGAGVLDYVTAWYIKAAEFIQNSLIRCALVSTNSISQGEQAGIIWQELYQKYKIKIHFAHRTFSWSNEAKGNAAVHCVIIGFGLEDIDNKRIFDYADIKGEPTERKVKNINPYLVEGNDLVILSRRKTISSVPEINFGSMPNDGGHLILLQSEKEELVKNEPDADKWIRRYTGAQEFINGYSRYCLWLVNIQPQELKKSKEIYRRVEEVRKVRSESNRKTTQELSKFPTLFGENRQPDTNYLLVPRVSSERRKYIPIGFFSPDYIASDSCLFVANADLSLFGILTSEMHMAWVKYVCGRLKSDYRYSNTIVYNNFPFPENITDKQKQTVETCAQAVLDTRAKYPDSSLADLYDPLTMPPDLLKAHQKLDKAVDLCYRPQLFTSELNRIEYLFELYEKLTAPLLPTSKQKATRRKNYQ</sequence>
<name>A0A6H9GBY9_MICAE</name>
<keyword evidence="3" id="KW-0808">Transferase</keyword>
<evidence type="ECO:0000259" key="6">
    <source>
        <dbReference type="Pfam" id="PF20465"/>
    </source>
</evidence>
<evidence type="ECO:0000259" key="9">
    <source>
        <dbReference type="Pfam" id="PF20473"/>
    </source>
</evidence>
<keyword evidence="2 10" id="KW-0489">Methyltransferase</keyword>
<dbReference type="Pfam" id="PF20466">
    <property type="entry name" value="MmeI_TRD"/>
    <property type="match status" value="1"/>
</dbReference>
<feature type="domain" description="MmeI-like DNA-methyltransferase" evidence="9">
    <location>
        <begin position="333"/>
        <end position="593"/>
    </location>
</feature>
<reference evidence="10 11" key="1">
    <citation type="submission" date="2019-02" db="EMBL/GenBank/DDBJ databases">
        <title>Draft genome sequence of Arthrospira platensis NIES-3787.</title>
        <authorList>
            <person name="Yamaguchi H."/>
            <person name="Suzuki S."/>
            <person name="Kawachi M."/>
        </authorList>
    </citation>
    <scope>NUCLEOTIDE SEQUENCE [LARGE SCALE GENOMIC DNA]</scope>
    <source>
        <strain evidence="10 11">NIES-3787</strain>
    </source>
</reference>
<dbReference type="GO" id="GO:0032259">
    <property type="term" value="P:methylation"/>
    <property type="evidence" value="ECO:0007669"/>
    <property type="project" value="UniProtKB-KW"/>
</dbReference>
<evidence type="ECO:0000313" key="11">
    <source>
        <dbReference type="Proteomes" id="UP000438874"/>
    </source>
</evidence>
<dbReference type="Gene3D" id="3.40.50.150">
    <property type="entry name" value="Vaccinia Virus protein VP39"/>
    <property type="match status" value="1"/>
</dbReference>
<accession>A0A6H9GBY9</accession>
<organism evidence="10 11">
    <name type="scientific">Microcystis aeruginosa NIES-3787</name>
    <dbReference type="NCBI Taxonomy" id="2517782"/>
    <lineage>
        <taxon>Bacteria</taxon>
        <taxon>Bacillati</taxon>
        <taxon>Cyanobacteriota</taxon>
        <taxon>Cyanophyceae</taxon>
        <taxon>Oscillatoriophycideae</taxon>
        <taxon>Chroococcales</taxon>
        <taxon>Microcystaceae</taxon>
        <taxon>Microcystis</taxon>
    </lineage>
</organism>
<gene>
    <name evidence="10" type="ORF">NIES3787_09830</name>
</gene>
<dbReference type="InterPro" id="IPR046818">
    <property type="entry name" value="MmeI_C"/>
</dbReference>
<comment type="caution">
    <text evidence="10">The sequence shown here is derived from an EMBL/GenBank/DDBJ whole genome shotgun (WGS) entry which is preliminary data.</text>
</comment>
<dbReference type="InterPro" id="IPR029063">
    <property type="entry name" value="SAM-dependent_MTases_sf"/>
</dbReference>
<dbReference type="Pfam" id="PF20465">
    <property type="entry name" value="MmeI_hel"/>
    <property type="match status" value="1"/>
</dbReference>
<dbReference type="InterPro" id="IPR050953">
    <property type="entry name" value="N4_N6_ade-DNA_methylase"/>
</dbReference>
<evidence type="ECO:0000259" key="7">
    <source>
        <dbReference type="Pfam" id="PF20466"/>
    </source>
</evidence>
<dbReference type="Pfam" id="PF20473">
    <property type="entry name" value="MmeI_Mtase"/>
    <property type="match status" value="1"/>
</dbReference>
<evidence type="ECO:0000259" key="5">
    <source>
        <dbReference type="Pfam" id="PF20464"/>
    </source>
</evidence>
<dbReference type="PANTHER" id="PTHR33841:SF1">
    <property type="entry name" value="DNA METHYLTRANSFERASE A"/>
    <property type="match status" value="1"/>
</dbReference>
<dbReference type="EMBL" id="BJCH01000007">
    <property type="protein sequence ID" value="GCL45300.1"/>
    <property type="molecule type" value="Genomic_DNA"/>
</dbReference>
<evidence type="ECO:0000259" key="8">
    <source>
        <dbReference type="Pfam" id="PF20467"/>
    </source>
</evidence>
<protein>
    <recommendedName>
        <fullName evidence="1">site-specific DNA-methyltransferase (adenine-specific)</fullName>
        <ecNumber evidence="1">2.1.1.72</ecNumber>
    </recommendedName>
</protein>
<proteinExistence type="predicted"/>
<dbReference type="InterPro" id="IPR046817">
    <property type="entry name" value="MmeI_N"/>
</dbReference>
<evidence type="ECO:0000256" key="2">
    <source>
        <dbReference type="ARBA" id="ARBA00022603"/>
    </source>
</evidence>
<dbReference type="RefSeq" id="WP_159248386.1">
    <property type="nucleotide sequence ID" value="NZ_BJCH01000007.1"/>
</dbReference>
<evidence type="ECO:0000256" key="3">
    <source>
        <dbReference type="ARBA" id="ARBA00022679"/>
    </source>
</evidence>
<feature type="domain" description="MmeI-like target recognition" evidence="7">
    <location>
        <begin position="617"/>
        <end position="819"/>
    </location>
</feature>
<dbReference type="InterPro" id="IPR046819">
    <property type="entry name" value="MmeI_hel"/>
</dbReference>
<dbReference type="PANTHER" id="PTHR33841">
    <property type="entry name" value="DNA METHYLTRANSFERASE YEEA-RELATED"/>
    <property type="match status" value="1"/>
</dbReference>
<dbReference type="Pfam" id="PF20464">
    <property type="entry name" value="MmeI_N"/>
    <property type="match status" value="1"/>
</dbReference>
<feature type="domain" description="MmeI-like N-terminal" evidence="5">
    <location>
        <begin position="11"/>
        <end position="173"/>
    </location>
</feature>
<dbReference type="SUPFAM" id="SSF53335">
    <property type="entry name" value="S-adenosyl-L-methionine-dependent methyltransferases"/>
    <property type="match status" value="1"/>
</dbReference>
<dbReference type="InterPro" id="IPR046816">
    <property type="entry name" value="MmeI_Mtase"/>
</dbReference>
<feature type="domain" description="MmeI-like C-terminal" evidence="8">
    <location>
        <begin position="822"/>
        <end position="902"/>
    </location>
</feature>
<dbReference type="Proteomes" id="UP000438874">
    <property type="component" value="Unassembled WGS sequence"/>
</dbReference>
<feature type="domain" description="MmeI-like helicase spacer" evidence="6">
    <location>
        <begin position="179"/>
        <end position="257"/>
    </location>
</feature>
<dbReference type="GO" id="GO:0009007">
    <property type="term" value="F:site-specific DNA-methyltransferase (adenine-specific) activity"/>
    <property type="evidence" value="ECO:0007669"/>
    <property type="project" value="UniProtKB-EC"/>
</dbReference>
<dbReference type="InterPro" id="IPR046820">
    <property type="entry name" value="MmeI_TRD"/>
</dbReference>
<dbReference type="EC" id="2.1.1.72" evidence="1"/>
<comment type="catalytic activity">
    <reaction evidence="4">
        <text>a 2'-deoxyadenosine in DNA + S-adenosyl-L-methionine = an N(6)-methyl-2'-deoxyadenosine in DNA + S-adenosyl-L-homocysteine + H(+)</text>
        <dbReference type="Rhea" id="RHEA:15197"/>
        <dbReference type="Rhea" id="RHEA-COMP:12418"/>
        <dbReference type="Rhea" id="RHEA-COMP:12419"/>
        <dbReference type="ChEBI" id="CHEBI:15378"/>
        <dbReference type="ChEBI" id="CHEBI:57856"/>
        <dbReference type="ChEBI" id="CHEBI:59789"/>
        <dbReference type="ChEBI" id="CHEBI:90615"/>
        <dbReference type="ChEBI" id="CHEBI:90616"/>
        <dbReference type="EC" id="2.1.1.72"/>
    </reaction>
</comment>
<dbReference type="InterPro" id="IPR002052">
    <property type="entry name" value="DNA_methylase_N6_adenine_CS"/>
</dbReference>
<evidence type="ECO:0000256" key="1">
    <source>
        <dbReference type="ARBA" id="ARBA00011900"/>
    </source>
</evidence>
<dbReference type="Pfam" id="PF20467">
    <property type="entry name" value="MmeI_C"/>
    <property type="match status" value="1"/>
</dbReference>
<dbReference type="PROSITE" id="PS00092">
    <property type="entry name" value="N6_MTASE"/>
    <property type="match status" value="1"/>
</dbReference>